<evidence type="ECO:0000256" key="1">
    <source>
        <dbReference type="SAM" id="MobiDB-lite"/>
    </source>
</evidence>
<dbReference type="AlphaFoldDB" id="B0D3W6"/>
<gene>
    <name evidence="2" type="ORF">LACBIDRAFT_316082</name>
</gene>
<dbReference type="PANTHER" id="PTHR12984">
    <property type="entry name" value="SCY1-RELATED S/T PROTEIN KINASE-LIKE"/>
    <property type="match status" value="1"/>
</dbReference>
<dbReference type="KEGG" id="lbc:LACBIDRAFT_316082"/>
<dbReference type="HOGENOM" id="CLU_836949_0_0_1"/>
<evidence type="ECO:0000313" key="3">
    <source>
        <dbReference type="Proteomes" id="UP000001194"/>
    </source>
</evidence>
<keyword evidence="3" id="KW-1185">Reference proteome</keyword>
<dbReference type="GeneID" id="6074268"/>
<feature type="region of interest" description="Disordered" evidence="1">
    <location>
        <begin position="221"/>
        <end position="251"/>
    </location>
</feature>
<feature type="region of interest" description="Disordered" evidence="1">
    <location>
        <begin position="117"/>
        <end position="136"/>
    </location>
</feature>
<name>B0D3W6_LACBS</name>
<dbReference type="PANTHER" id="PTHR12984:SF6">
    <property type="entry name" value="SCY1-LIKE PROTEIN 2"/>
    <property type="match status" value="1"/>
</dbReference>
<dbReference type="Gene3D" id="1.25.10.10">
    <property type="entry name" value="Leucine-rich Repeat Variant"/>
    <property type="match status" value="1"/>
</dbReference>
<dbReference type="InterPro" id="IPR051177">
    <property type="entry name" value="CIK-Related_Protein"/>
</dbReference>
<dbReference type="InterPro" id="IPR011989">
    <property type="entry name" value="ARM-like"/>
</dbReference>
<sequence length="332" mass="36285">MKLVFTKTRILTVKVATLVTFLSMVKTLDQTSLTQKLVPLLSKIRTKEPAVMTATLAVQEAMGFKVDREAVATLVLPQLWSMSMGPLLNVQQFQRFMEVIKKLGERVEKEHDQFLRDSQRLEDRSSAGTIPGGNGVSSTTNVNFESLVGRAYGATVKADTAVDTHIPWEDDVWGTIFSEDAKKSSLTLQTSHIPRLSAPLSPVPSNPPLVLTHRLSVPSASTPTAVSQLDHASRSQTTASQFAAAPTPPRKPNYEISWSTPTTPSVPPPPNIQPVLHPPRLQAVAPTSTTPAFFPPPLMGDLLVPSKLHQTTWVNTTQKVSKDAWSDFDPLL</sequence>
<accession>B0D3W6</accession>
<dbReference type="RefSeq" id="XP_001878301.1">
    <property type="nucleotide sequence ID" value="XM_001878266.1"/>
</dbReference>
<dbReference type="Proteomes" id="UP000001194">
    <property type="component" value="Unassembled WGS sequence"/>
</dbReference>
<dbReference type="InParanoid" id="B0D3W6"/>
<protein>
    <submittedName>
        <fullName evidence="2">Predicted protein</fullName>
    </submittedName>
</protein>
<organism evidence="3">
    <name type="scientific">Laccaria bicolor (strain S238N-H82 / ATCC MYA-4686)</name>
    <name type="common">Bicoloured deceiver</name>
    <name type="synonym">Laccaria laccata var. bicolor</name>
    <dbReference type="NCBI Taxonomy" id="486041"/>
    <lineage>
        <taxon>Eukaryota</taxon>
        <taxon>Fungi</taxon>
        <taxon>Dikarya</taxon>
        <taxon>Basidiomycota</taxon>
        <taxon>Agaricomycotina</taxon>
        <taxon>Agaricomycetes</taxon>
        <taxon>Agaricomycetidae</taxon>
        <taxon>Agaricales</taxon>
        <taxon>Agaricineae</taxon>
        <taxon>Hydnangiaceae</taxon>
        <taxon>Laccaria</taxon>
    </lineage>
</organism>
<evidence type="ECO:0000313" key="2">
    <source>
        <dbReference type="EMBL" id="EDR11000.1"/>
    </source>
</evidence>
<reference evidence="2 3" key="1">
    <citation type="journal article" date="2008" name="Nature">
        <title>The genome of Laccaria bicolor provides insights into mycorrhizal symbiosis.</title>
        <authorList>
            <person name="Martin F."/>
            <person name="Aerts A."/>
            <person name="Ahren D."/>
            <person name="Brun A."/>
            <person name="Danchin E.G.J."/>
            <person name="Duchaussoy F."/>
            <person name="Gibon J."/>
            <person name="Kohler A."/>
            <person name="Lindquist E."/>
            <person name="Pereda V."/>
            <person name="Salamov A."/>
            <person name="Shapiro H.J."/>
            <person name="Wuyts J."/>
            <person name="Blaudez D."/>
            <person name="Buee M."/>
            <person name="Brokstein P."/>
            <person name="Canbaeck B."/>
            <person name="Cohen D."/>
            <person name="Courty P.E."/>
            <person name="Coutinho P.M."/>
            <person name="Delaruelle C."/>
            <person name="Detter J.C."/>
            <person name="Deveau A."/>
            <person name="DiFazio S."/>
            <person name="Duplessis S."/>
            <person name="Fraissinet-Tachet L."/>
            <person name="Lucic E."/>
            <person name="Frey-Klett P."/>
            <person name="Fourrey C."/>
            <person name="Feussner I."/>
            <person name="Gay G."/>
            <person name="Grimwood J."/>
            <person name="Hoegger P.J."/>
            <person name="Jain P."/>
            <person name="Kilaru S."/>
            <person name="Labbe J."/>
            <person name="Lin Y.C."/>
            <person name="Legue V."/>
            <person name="Le Tacon F."/>
            <person name="Marmeisse R."/>
            <person name="Melayah D."/>
            <person name="Montanini B."/>
            <person name="Muratet M."/>
            <person name="Nehls U."/>
            <person name="Niculita-Hirzel H."/>
            <person name="Oudot-Le Secq M.P."/>
            <person name="Peter M."/>
            <person name="Quesneville H."/>
            <person name="Rajashekar B."/>
            <person name="Reich M."/>
            <person name="Rouhier N."/>
            <person name="Schmutz J."/>
            <person name="Yin T."/>
            <person name="Chalot M."/>
            <person name="Henrissat B."/>
            <person name="Kuees U."/>
            <person name="Lucas S."/>
            <person name="Van de Peer Y."/>
            <person name="Podila G.K."/>
            <person name="Polle A."/>
            <person name="Pukkila P.J."/>
            <person name="Richardson P.M."/>
            <person name="Rouze P."/>
            <person name="Sanders I.R."/>
            <person name="Stajich J.E."/>
            <person name="Tunlid A."/>
            <person name="Tuskan G."/>
            <person name="Grigoriev I.V."/>
        </authorList>
    </citation>
    <scope>NUCLEOTIDE SEQUENCE [LARGE SCALE GENOMIC DNA]</scope>
    <source>
        <strain evidence="3">S238N-H82 / ATCC MYA-4686</strain>
    </source>
</reference>
<dbReference type="OrthoDB" id="79687at2759"/>
<dbReference type="EMBL" id="DS547096">
    <property type="protein sequence ID" value="EDR11000.1"/>
    <property type="molecule type" value="Genomic_DNA"/>
</dbReference>
<proteinExistence type="predicted"/>